<evidence type="ECO:0008006" key="4">
    <source>
        <dbReference type="Google" id="ProtNLM"/>
    </source>
</evidence>
<dbReference type="RefSeq" id="WP_378479697.1">
    <property type="nucleotide sequence ID" value="NZ_JBHUIW010000030.1"/>
</dbReference>
<protein>
    <recommendedName>
        <fullName evidence="4">DUF1134 domain-containing protein</fullName>
    </recommendedName>
</protein>
<organism evidence="2 3">
    <name type="scientific">Rhodoplanes azumiensis</name>
    <dbReference type="NCBI Taxonomy" id="1897628"/>
    <lineage>
        <taxon>Bacteria</taxon>
        <taxon>Pseudomonadati</taxon>
        <taxon>Pseudomonadota</taxon>
        <taxon>Alphaproteobacteria</taxon>
        <taxon>Hyphomicrobiales</taxon>
        <taxon>Nitrobacteraceae</taxon>
        <taxon>Rhodoplanes</taxon>
    </lineage>
</organism>
<reference evidence="3" key="1">
    <citation type="journal article" date="2019" name="Int. J. Syst. Evol. Microbiol.">
        <title>The Global Catalogue of Microorganisms (GCM) 10K type strain sequencing project: providing services to taxonomists for standard genome sequencing and annotation.</title>
        <authorList>
            <consortium name="The Broad Institute Genomics Platform"/>
            <consortium name="The Broad Institute Genome Sequencing Center for Infectious Disease"/>
            <person name="Wu L."/>
            <person name="Ma J."/>
        </authorList>
    </citation>
    <scope>NUCLEOTIDE SEQUENCE [LARGE SCALE GENOMIC DNA]</scope>
    <source>
        <strain evidence="3">CGMCC 1.6774</strain>
    </source>
</reference>
<feature type="chain" id="PRO_5047109100" description="DUF1134 domain-containing protein" evidence="1">
    <location>
        <begin position="31"/>
        <end position="148"/>
    </location>
</feature>
<evidence type="ECO:0000256" key="1">
    <source>
        <dbReference type="SAM" id="SignalP"/>
    </source>
</evidence>
<feature type="signal peptide" evidence="1">
    <location>
        <begin position="1"/>
        <end position="30"/>
    </location>
</feature>
<accession>A0ABW5APV6</accession>
<proteinExistence type="predicted"/>
<keyword evidence="1" id="KW-0732">Signal</keyword>
<evidence type="ECO:0000313" key="2">
    <source>
        <dbReference type="EMBL" id="MFD2184555.1"/>
    </source>
</evidence>
<gene>
    <name evidence="2" type="ORF">ACFSOX_20565</name>
</gene>
<dbReference type="EMBL" id="JBHUIW010000030">
    <property type="protein sequence ID" value="MFD2184555.1"/>
    <property type="molecule type" value="Genomic_DNA"/>
</dbReference>
<evidence type="ECO:0000313" key="3">
    <source>
        <dbReference type="Proteomes" id="UP001597314"/>
    </source>
</evidence>
<comment type="caution">
    <text evidence="2">The sequence shown here is derived from an EMBL/GenBank/DDBJ whole genome shotgun (WGS) entry which is preliminary data.</text>
</comment>
<dbReference type="Proteomes" id="UP001597314">
    <property type="component" value="Unassembled WGS sequence"/>
</dbReference>
<name>A0ABW5APV6_9BRAD</name>
<keyword evidence="3" id="KW-1185">Reference proteome</keyword>
<sequence>MSIASRVRAASVAAAVVAAGMLAAGSAAQADSGSVSLTIYKGGWVIGGSGGSGTLTFQGKKYRLSIGGLSAGLVFGASKANLYGRVSNIARPSDVAGVYGAAGAGGALGPGAQAIVLRNQKGAVLELQGRQVGLIANLDLSGMALSLK</sequence>